<evidence type="ECO:0000313" key="3">
    <source>
        <dbReference type="Proteomes" id="UP001497522"/>
    </source>
</evidence>
<gene>
    <name evidence="2" type="ORF">CSSPJE1EN2_LOCUS4931</name>
</gene>
<sequence length="181" mass="19098">MLPVQMTMPGMGTAAPTSRYGVPVVRGSGVGPRGLAQGSGGYGFLGKPSALIGSGTAQLNLLPRQSGYVGEYQGVLDTAKEAVRSSPPAAQLQPAELPATDLSKKTLSLVEEYFSVVDHNEALLCVQQLKAPDFHPELVGIVLSLALDQRDRECALVWKLLVHLNARGSGIKARYERGCAA</sequence>
<evidence type="ECO:0000313" key="2">
    <source>
        <dbReference type="EMBL" id="CAK9861936.1"/>
    </source>
</evidence>
<keyword evidence="3" id="KW-1185">Reference proteome</keyword>
<accession>A0ABP1AHA7</accession>
<dbReference type="PANTHER" id="PTHR23253">
    <property type="entry name" value="EUKARYOTIC TRANSLATION INITIATION FACTOR 4 GAMMA"/>
    <property type="match status" value="1"/>
</dbReference>
<reference evidence="2" key="1">
    <citation type="submission" date="2024-03" db="EMBL/GenBank/DDBJ databases">
        <authorList>
            <consortium name="ELIXIR-Norway"/>
            <consortium name="Elixir Norway"/>
        </authorList>
    </citation>
    <scope>NUCLEOTIDE SEQUENCE</scope>
</reference>
<dbReference type="Gene3D" id="1.25.40.180">
    <property type="match status" value="1"/>
</dbReference>
<dbReference type="PANTHER" id="PTHR23253:SF53">
    <property type="entry name" value="EUKARYOTIC TRANSLATION INITIATION FACTOR ISOFORM 4G-1"/>
    <property type="match status" value="1"/>
</dbReference>
<dbReference type="InterPro" id="IPR003891">
    <property type="entry name" value="Initiation_fac_eIF4g_MI"/>
</dbReference>
<evidence type="ECO:0000259" key="1">
    <source>
        <dbReference type="PROSITE" id="PS51366"/>
    </source>
</evidence>
<dbReference type="EMBL" id="OZ023713">
    <property type="protein sequence ID" value="CAK9861936.1"/>
    <property type="molecule type" value="Genomic_DNA"/>
</dbReference>
<protein>
    <recommendedName>
        <fullName evidence="1">MI domain-containing protein</fullName>
    </recommendedName>
</protein>
<proteinExistence type="predicted"/>
<dbReference type="Proteomes" id="UP001497522">
    <property type="component" value="Chromosome 12"/>
</dbReference>
<name>A0ABP1AHA7_9BRYO</name>
<dbReference type="InterPro" id="IPR016024">
    <property type="entry name" value="ARM-type_fold"/>
</dbReference>
<feature type="domain" description="MI" evidence="1">
    <location>
        <begin position="101"/>
        <end position="181"/>
    </location>
</feature>
<dbReference type="PROSITE" id="PS51366">
    <property type="entry name" value="MI"/>
    <property type="match status" value="1"/>
</dbReference>
<dbReference type="Pfam" id="PF02847">
    <property type="entry name" value="MA3"/>
    <property type="match status" value="1"/>
</dbReference>
<dbReference type="SUPFAM" id="SSF48371">
    <property type="entry name" value="ARM repeat"/>
    <property type="match status" value="1"/>
</dbReference>
<organism evidence="2 3">
    <name type="scientific">Sphagnum jensenii</name>
    <dbReference type="NCBI Taxonomy" id="128206"/>
    <lineage>
        <taxon>Eukaryota</taxon>
        <taxon>Viridiplantae</taxon>
        <taxon>Streptophyta</taxon>
        <taxon>Embryophyta</taxon>
        <taxon>Bryophyta</taxon>
        <taxon>Sphagnophytina</taxon>
        <taxon>Sphagnopsida</taxon>
        <taxon>Sphagnales</taxon>
        <taxon>Sphagnaceae</taxon>
        <taxon>Sphagnum</taxon>
    </lineage>
</organism>